<keyword evidence="1" id="KW-0472">Membrane</keyword>
<dbReference type="OrthoDB" id="8288835at2759"/>
<name>A0A226ECE4_FOLCA</name>
<dbReference type="AlphaFoldDB" id="A0A226ECE4"/>
<keyword evidence="1" id="KW-0812">Transmembrane</keyword>
<dbReference type="Proteomes" id="UP000198287">
    <property type="component" value="Unassembled WGS sequence"/>
</dbReference>
<dbReference type="EMBL" id="LNIX01000005">
    <property type="protein sequence ID" value="OXA54707.1"/>
    <property type="molecule type" value="Genomic_DNA"/>
</dbReference>
<reference evidence="2 3" key="1">
    <citation type="submission" date="2015-12" db="EMBL/GenBank/DDBJ databases">
        <title>The genome of Folsomia candida.</title>
        <authorList>
            <person name="Faddeeva A."/>
            <person name="Derks M.F."/>
            <person name="Anvar Y."/>
            <person name="Smit S."/>
            <person name="Van Straalen N."/>
            <person name="Roelofs D."/>
        </authorList>
    </citation>
    <scope>NUCLEOTIDE SEQUENCE [LARGE SCALE GENOMIC DNA]</scope>
    <source>
        <strain evidence="2 3">VU population</strain>
        <tissue evidence="2">Whole body</tissue>
    </source>
</reference>
<keyword evidence="1" id="KW-1133">Transmembrane helix</keyword>
<feature type="transmembrane region" description="Helical" evidence="1">
    <location>
        <begin position="254"/>
        <end position="271"/>
    </location>
</feature>
<keyword evidence="3" id="KW-1185">Reference proteome</keyword>
<protein>
    <recommendedName>
        <fullName evidence="4">Odorant receptor</fullName>
    </recommendedName>
</protein>
<evidence type="ECO:0000256" key="1">
    <source>
        <dbReference type="SAM" id="Phobius"/>
    </source>
</evidence>
<evidence type="ECO:0000313" key="3">
    <source>
        <dbReference type="Proteomes" id="UP000198287"/>
    </source>
</evidence>
<feature type="transmembrane region" description="Helical" evidence="1">
    <location>
        <begin position="184"/>
        <end position="209"/>
    </location>
</feature>
<feature type="transmembrane region" description="Helical" evidence="1">
    <location>
        <begin position="127"/>
        <end position="146"/>
    </location>
</feature>
<evidence type="ECO:0008006" key="4">
    <source>
        <dbReference type="Google" id="ProtNLM"/>
    </source>
</evidence>
<comment type="caution">
    <text evidence="2">The sequence shown here is derived from an EMBL/GenBank/DDBJ whole genome shotgun (WGS) entry which is preliminary data.</text>
</comment>
<evidence type="ECO:0000313" key="2">
    <source>
        <dbReference type="EMBL" id="OXA54707.1"/>
    </source>
</evidence>
<organism evidence="2 3">
    <name type="scientific">Folsomia candida</name>
    <name type="common">Springtail</name>
    <dbReference type="NCBI Taxonomy" id="158441"/>
    <lineage>
        <taxon>Eukaryota</taxon>
        <taxon>Metazoa</taxon>
        <taxon>Ecdysozoa</taxon>
        <taxon>Arthropoda</taxon>
        <taxon>Hexapoda</taxon>
        <taxon>Collembola</taxon>
        <taxon>Entomobryomorpha</taxon>
        <taxon>Isotomoidea</taxon>
        <taxon>Isotomidae</taxon>
        <taxon>Proisotominae</taxon>
        <taxon>Folsomia</taxon>
    </lineage>
</organism>
<accession>A0A226ECE4</accession>
<sequence length="365" mass="41452">MLSDRATRINQWLLQCAFEWDTNLNWLRAMTRKNLALYYFNVFYMVVMNVFSLIRLSQSYDEKELPLVSKILTFTWAGAYSFTTLLILQSEILGKDVMALINMMLDHLQKVGRQIEKKNTDQFSTQFYIGIGLLLFNPVLHALVITTEPCVPVAISSLLADCDVGGSGALPHGVFHGLVFIQEIYGITILLYTFAFNWSIIFLGLAWILTELRNIRIGLPTSSEEEMYNYRHVELIVTMLNYTVVIYLTSFPSMLFLVVALLLFGTIRVWHLDPRGNVVFPACMTRCGFEAMTLTMLAGRVNLESTKVIVEWKYGGRSKLARKFQQSCRSIKCAAGSMYTFESSIVITSLDNLIALTCNLLVAIE</sequence>
<feature type="transmembrane region" description="Helical" evidence="1">
    <location>
        <begin position="67"/>
        <end position="88"/>
    </location>
</feature>
<gene>
    <name evidence="2" type="ORF">Fcan01_10562</name>
</gene>
<feature type="transmembrane region" description="Helical" evidence="1">
    <location>
        <begin position="36"/>
        <end position="55"/>
    </location>
</feature>
<proteinExistence type="predicted"/>